<dbReference type="Proteomes" id="UP000095085">
    <property type="component" value="Unassembled WGS sequence"/>
</dbReference>
<dbReference type="InterPro" id="IPR051490">
    <property type="entry name" value="THEM6_lcsJ_thioesterase"/>
</dbReference>
<organism evidence="2 3">
    <name type="scientific">Hyphopichia burtonii NRRL Y-1933</name>
    <dbReference type="NCBI Taxonomy" id="984485"/>
    <lineage>
        <taxon>Eukaryota</taxon>
        <taxon>Fungi</taxon>
        <taxon>Dikarya</taxon>
        <taxon>Ascomycota</taxon>
        <taxon>Saccharomycotina</taxon>
        <taxon>Pichiomycetes</taxon>
        <taxon>Debaryomycetaceae</taxon>
        <taxon>Hyphopichia</taxon>
    </lineage>
</organism>
<dbReference type="InterPro" id="IPR029069">
    <property type="entry name" value="HotDog_dom_sf"/>
</dbReference>
<dbReference type="OrthoDB" id="265761at2759"/>
<protein>
    <recommendedName>
        <fullName evidence="4">Thioesterase/thiol ester dehydrase-isomerase</fullName>
    </recommendedName>
</protein>
<dbReference type="CDD" id="cd00586">
    <property type="entry name" value="4HBT"/>
    <property type="match status" value="1"/>
</dbReference>
<dbReference type="SUPFAM" id="SSF54637">
    <property type="entry name" value="Thioesterase/thiol ester dehydrase-isomerase"/>
    <property type="match status" value="1"/>
</dbReference>
<gene>
    <name evidence="2" type="ORF">HYPBUDRAFT_155521</name>
</gene>
<dbReference type="GeneID" id="30996671"/>
<dbReference type="PANTHER" id="PTHR12475">
    <property type="match status" value="1"/>
</dbReference>
<dbReference type="AlphaFoldDB" id="A0A1E4RMC0"/>
<dbReference type="EMBL" id="KV454539">
    <property type="protein sequence ID" value="ODV68403.1"/>
    <property type="molecule type" value="Genomic_DNA"/>
</dbReference>
<proteinExistence type="inferred from homology"/>
<evidence type="ECO:0000313" key="2">
    <source>
        <dbReference type="EMBL" id="ODV68403.1"/>
    </source>
</evidence>
<keyword evidence="3" id="KW-1185">Reference proteome</keyword>
<evidence type="ECO:0008006" key="4">
    <source>
        <dbReference type="Google" id="ProtNLM"/>
    </source>
</evidence>
<name>A0A1E4RMC0_9ASCO</name>
<dbReference type="Pfam" id="PF13279">
    <property type="entry name" value="4HBT_2"/>
    <property type="match status" value="1"/>
</dbReference>
<evidence type="ECO:0000256" key="1">
    <source>
        <dbReference type="ARBA" id="ARBA00038476"/>
    </source>
</evidence>
<evidence type="ECO:0000313" key="3">
    <source>
        <dbReference type="Proteomes" id="UP000095085"/>
    </source>
</evidence>
<comment type="similarity">
    <text evidence="1">Belongs to the lcsJ thioesterase family.</text>
</comment>
<sequence>MNQLVKGLVAAFLVSTYKSLPLAYCFKFYYRIIINLILPRFKYLATHENTFGITSKTNKLDLFEYTTFNTYVSPLEIDMYLHKSNSTYLVDLDIARTDLVTKIFQVVFYKYFDNFQNEFKSAGKVSNFPYVPVASIQCIFKKELTLFQKFQIKSKVLAWDQKWLFVLSKFVIPNGSKNEKLCAIAITKYVFKKNGRITIKPIDLIKDAGLYNDEIVKINEENYKLVDYMSSTDDLEQVASNFGHILSN</sequence>
<dbReference type="Gene3D" id="3.10.129.10">
    <property type="entry name" value="Hotdog Thioesterase"/>
    <property type="match status" value="1"/>
</dbReference>
<accession>A0A1E4RMC0</accession>
<dbReference type="RefSeq" id="XP_020077470.1">
    <property type="nucleotide sequence ID" value="XM_020222122.1"/>
</dbReference>
<reference evidence="3" key="1">
    <citation type="submission" date="2016-05" db="EMBL/GenBank/DDBJ databases">
        <title>Comparative genomics of biotechnologically important yeasts.</title>
        <authorList>
            <consortium name="DOE Joint Genome Institute"/>
            <person name="Riley R."/>
            <person name="Haridas S."/>
            <person name="Wolfe K.H."/>
            <person name="Lopes M.R."/>
            <person name="Hittinger C.T."/>
            <person name="Goker M."/>
            <person name="Salamov A."/>
            <person name="Wisecaver J."/>
            <person name="Long T.M."/>
            <person name="Aerts A.L."/>
            <person name="Barry K."/>
            <person name="Choi C."/>
            <person name="Clum A."/>
            <person name="Coughlan A.Y."/>
            <person name="Deshpande S."/>
            <person name="Douglass A.P."/>
            <person name="Hanson S.J."/>
            <person name="Klenk H.-P."/>
            <person name="Labutti K."/>
            <person name="Lapidus A."/>
            <person name="Lindquist E."/>
            <person name="Lipzen A."/>
            <person name="Meier-Kolthoff J.P."/>
            <person name="Ohm R.A."/>
            <person name="Otillar R.P."/>
            <person name="Pangilinan J."/>
            <person name="Peng Y."/>
            <person name="Rokas A."/>
            <person name="Rosa C.A."/>
            <person name="Scheuner C."/>
            <person name="Sibirny A.A."/>
            <person name="Slot J.C."/>
            <person name="Stielow J.B."/>
            <person name="Sun H."/>
            <person name="Kurtzman C.P."/>
            <person name="Blackwell M."/>
            <person name="Grigoriev I.V."/>
            <person name="Jeffries T.W."/>
        </authorList>
    </citation>
    <scope>NUCLEOTIDE SEQUENCE [LARGE SCALE GENOMIC DNA]</scope>
    <source>
        <strain evidence="3">NRRL Y-1933</strain>
    </source>
</reference>
<dbReference type="PANTHER" id="PTHR12475:SF4">
    <property type="entry name" value="PROTEIN THEM6"/>
    <property type="match status" value="1"/>
</dbReference>